<proteinExistence type="predicted"/>
<accession>A0A852WV86</accession>
<keyword evidence="3" id="KW-1185">Reference proteome</keyword>
<evidence type="ECO:0000313" key="3">
    <source>
        <dbReference type="Proteomes" id="UP000549066"/>
    </source>
</evidence>
<evidence type="ECO:0008006" key="4">
    <source>
        <dbReference type="Google" id="ProtNLM"/>
    </source>
</evidence>
<dbReference type="Proteomes" id="UP000549066">
    <property type="component" value="Unassembled WGS sequence"/>
</dbReference>
<organism evidence="2 3">
    <name type="scientific">Agromyces hippuratus</name>
    <dbReference type="NCBI Taxonomy" id="286438"/>
    <lineage>
        <taxon>Bacteria</taxon>
        <taxon>Bacillati</taxon>
        <taxon>Actinomycetota</taxon>
        <taxon>Actinomycetes</taxon>
        <taxon>Micrococcales</taxon>
        <taxon>Microbacteriaceae</taxon>
        <taxon>Agromyces</taxon>
    </lineage>
</organism>
<sequence length="97" mass="10732">MSQGQSYLDNVETSTGLTPRRFIELADERGLGSTGTRTGEVVAWLKTEYALGHGHAMAIAQVIKHRETVDIKNAETTPEPPISIGRLWLDGKDTRPW</sequence>
<dbReference type="AlphaFoldDB" id="A0A852WV86"/>
<name>A0A852WV86_9MICO</name>
<comment type="caution">
    <text evidence="2">The sequence shown here is derived from an EMBL/GenBank/DDBJ whole genome shotgun (WGS) entry which is preliminary data.</text>
</comment>
<feature type="region of interest" description="Disordered" evidence="1">
    <location>
        <begin position="72"/>
        <end position="97"/>
    </location>
</feature>
<dbReference type="RefSeq" id="WP_179550096.1">
    <property type="nucleotide sequence ID" value="NZ_JACCFI010000001.1"/>
</dbReference>
<reference evidence="2 3" key="1">
    <citation type="submission" date="2020-07" db="EMBL/GenBank/DDBJ databases">
        <title>Sequencing the genomes of 1000 actinobacteria strains.</title>
        <authorList>
            <person name="Klenk H.-P."/>
        </authorList>
    </citation>
    <scope>NUCLEOTIDE SEQUENCE [LARGE SCALE GENOMIC DNA]</scope>
    <source>
        <strain evidence="2 3">DSM 8598</strain>
    </source>
</reference>
<dbReference type="Pfam" id="PF14117">
    <property type="entry name" value="DUF4287"/>
    <property type="match status" value="1"/>
</dbReference>
<evidence type="ECO:0000313" key="2">
    <source>
        <dbReference type="EMBL" id="NYG19883.1"/>
    </source>
</evidence>
<protein>
    <recommendedName>
        <fullName evidence="4">DUF4287 domain-containing protein</fullName>
    </recommendedName>
</protein>
<evidence type="ECO:0000256" key="1">
    <source>
        <dbReference type="SAM" id="MobiDB-lite"/>
    </source>
</evidence>
<gene>
    <name evidence="2" type="ORF">BJY17_000630</name>
</gene>
<dbReference type="EMBL" id="JACCFI010000001">
    <property type="protein sequence ID" value="NYG19883.1"/>
    <property type="molecule type" value="Genomic_DNA"/>
</dbReference>
<dbReference type="InterPro" id="IPR025629">
    <property type="entry name" value="DUF4287"/>
</dbReference>